<dbReference type="PANTHER" id="PTHR23093">
    <property type="entry name" value="SIMILAR TO CHROMOSOME 3 OPEN READING FRAME 20"/>
    <property type="match status" value="1"/>
</dbReference>
<feature type="region of interest" description="Disordered" evidence="1">
    <location>
        <begin position="44"/>
        <end position="71"/>
    </location>
</feature>
<feature type="region of interest" description="Disordered" evidence="1">
    <location>
        <begin position="574"/>
        <end position="603"/>
    </location>
</feature>
<dbReference type="GeneID" id="106547945"/>
<reference evidence="4" key="1">
    <citation type="submission" date="2025-08" db="UniProtKB">
        <authorList>
            <consortium name="RefSeq"/>
        </authorList>
    </citation>
    <scope>IDENTIFICATION</scope>
    <source>
        <tissue evidence="4">Skeletal muscle</tissue>
    </source>
</reference>
<evidence type="ECO:0000313" key="4">
    <source>
        <dbReference type="RefSeq" id="XP_013920707.1"/>
    </source>
</evidence>
<dbReference type="RefSeq" id="XP_013920707.1">
    <property type="nucleotide sequence ID" value="XM_014065232.1"/>
</dbReference>
<name>A0A6I9Y1D4_9SAUR</name>
<evidence type="ECO:0000259" key="2">
    <source>
        <dbReference type="Pfam" id="PF14977"/>
    </source>
</evidence>
<feature type="domain" description="FAM194 C-terminal" evidence="2">
    <location>
        <begin position="101"/>
        <end position="292"/>
    </location>
</feature>
<organism evidence="3 4">
    <name type="scientific">Thamnophis sirtalis</name>
    <dbReference type="NCBI Taxonomy" id="35019"/>
    <lineage>
        <taxon>Eukaryota</taxon>
        <taxon>Metazoa</taxon>
        <taxon>Chordata</taxon>
        <taxon>Craniata</taxon>
        <taxon>Vertebrata</taxon>
        <taxon>Euteleostomi</taxon>
        <taxon>Lepidosauria</taxon>
        <taxon>Squamata</taxon>
        <taxon>Bifurcata</taxon>
        <taxon>Unidentata</taxon>
        <taxon>Episquamata</taxon>
        <taxon>Toxicofera</taxon>
        <taxon>Serpentes</taxon>
        <taxon>Colubroidea</taxon>
        <taxon>Colubridae</taxon>
        <taxon>Natricinae</taxon>
        <taxon>Thamnophis</taxon>
    </lineage>
</organism>
<dbReference type="InterPro" id="IPR029281">
    <property type="entry name" value="FAM194_C"/>
</dbReference>
<gene>
    <name evidence="4" type="primary">LOC106547945</name>
</gene>
<keyword evidence="3" id="KW-1185">Reference proteome</keyword>
<evidence type="ECO:0000313" key="3">
    <source>
        <dbReference type="Proteomes" id="UP000504617"/>
    </source>
</evidence>
<feature type="compositionally biased region" description="Basic residues" evidence="1">
    <location>
        <begin position="593"/>
        <end position="603"/>
    </location>
</feature>
<proteinExistence type="predicted"/>
<feature type="region of interest" description="Disordered" evidence="1">
    <location>
        <begin position="328"/>
        <end position="347"/>
    </location>
</feature>
<sequence>MHQLLNGASRRCSACIEVPKTLKTGPNADELAKRFLETGQQLSPKTREEAAELMKEPRRKGQLKIKGGGSSIGQNKESILSDRFDPCPEARGKLREICRQIYPSGNIAVFQFPTCCIAKTITFLFQDVPTQGLLGIFSPGHSCLSYSFKSSFSVALLMNQEGGIVRDKYGHLTHRWSWYSRKEVLQSLDFQINEHLKLKVLSQNSMTITFAALNETITLSLIRPGCLHVCKADKQTTVRFLVHSKQFRFLGRNQLTLKNIEANEKEHWRRSLIDIKRRFEKTIKQFINSVLMISGICCIDYPPEFRTQPVKCKKADSPLQTWNRKLREEAMASASKPKEKRAVRPTSYRPIKRKFRRPSRAKEERPDVSPTPEPWAIFPMECPIVLRKVLTKTNDGLGCKCVVKIPLITDLEFEKFITAPRHPQQVIVICVLSPQKHSFSPFFEWSVEQLYIKLQHGRPSPCIQSKHDSYRFLKYDLENPLNKTPPLLVQKHGVVPGMVVMYAGGKLLFGSCVFNGYSFSKKDLMKQINQVCLDCKRGHFLPQSFKFSPIAEPPKKPSYQSLESLYVTSIKECEEEQEPVVEEKIEVEEKKKSAGRGKKKTKK</sequence>
<dbReference type="AlphaFoldDB" id="A0A6I9Y1D4"/>
<evidence type="ECO:0000256" key="1">
    <source>
        <dbReference type="SAM" id="MobiDB-lite"/>
    </source>
</evidence>
<feature type="compositionally biased region" description="Basic and acidic residues" evidence="1">
    <location>
        <begin position="328"/>
        <end position="342"/>
    </location>
</feature>
<protein>
    <submittedName>
        <fullName evidence="4">Uncharacterized protein C3orf20 homolog</fullName>
    </submittedName>
</protein>
<dbReference type="Pfam" id="PF14977">
    <property type="entry name" value="FAM194"/>
    <property type="match status" value="1"/>
</dbReference>
<dbReference type="Proteomes" id="UP000504617">
    <property type="component" value="Unplaced"/>
</dbReference>
<accession>A0A6I9Y1D4</accession>
<dbReference type="OrthoDB" id="6351677at2759"/>
<dbReference type="KEGG" id="tsr:106547945"/>
<feature type="compositionally biased region" description="Basic and acidic residues" evidence="1">
    <location>
        <begin position="45"/>
        <end position="56"/>
    </location>
</feature>
<dbReference type="PANTHER" id="PTHR23093:SF20">
    <property type="entry name" value="SIMILAR TO CHROMOSOME 3 OPEN READING FRAME 20"/>
    <property type="match status" value="1"/>
</dbReference>
<feature type="compositionally biased region" description="Basic and acidic residues" evidence="1">
    <location>
        <begin position="581"/>
        <end position="592"/>
    </location>
</feature>